<dbReference type="PROSITE" id="PS50294">
    <property type="entry name" value="WD_REPEATS_REGION"/>
    <property type="match status" value="2"/>
</dbReference>
<proteinExistence type="predicted"/>
<dbReference type="Gene3D" id="2.130.10.10">
    <property type="entry name" value="YVTN repeat-like/Quinoprotein amine dehydrogenase"/>
    <property type="match status" value="1"/>
</dbReference>
<dbReference type="EMBL" id="MCGN01000010">
    <property type="protein sequence ID" value="ORY92095.1"/>
    <property type="molecule type" value="Genomic_DNA"/>
</dbReference>
<dbReference type="Pfam" id="PF00400">
    <property type="entry name" value="WD40"/>
    <property type="match status" value="4"/>
</dbReference>
<dbReference type="SMART" id="SM00320">
    <property type="entry name" value="WD40"/>
    <property type="match status" value="5"/>
</dbReference>
<feature type="compositionally biased region" description="Basic and acidic residues" evidence="4">
    <location>
        <begin position="60"/>
        <end position="70"/>
    </location>
</feature>
<gene>
    <name evidence="5" type="ORF">BCR43DRAFT_446006</name>
</gene>
<dbReference type="Proteomes" id="UP000242180">
    <property type="component" value="Unassembled WGS sequence"/>
</dbReference>
<dbReference type="PROSITE" id="PS50082">
    <property type="entry name" value="WD_REPEATS_2"/>
    <property type="match status" value="2"/>
</dbReference>
<dbReference type="OrthoDB" id="1932312at2759"/>
<feature type="repeat" description="WD" evidence="3">
    <location>
        <begin position="169"/>
        <end position="204"/>
    </location>
</feature>
<protein>
    <submittedName>
        <fullName evidence="5">WD40-repeat-containing domain protein</fullName>
    </submittedName>
</protein>
<feature type="compositionally biased region" description="Low complexity" evidence="4">
    <location>
        <begin position="1"/>
        <end position="12"/>
    </location>
</feature>
<dbReference type="InterPro" id="IPR036322">
    <property type="entry name" value="WD40_repeat_dom_sf"/>
</dbReference>
<dbReference type="InterPro" id="IPR001680">
    <property type="entry name" value="WD40_rpt"/>
</dbReference>
<evidence type="ECO:0000256" key="2">
    <source>
        <dbReference type="ARBA" id="ARBA00022737"/>
    </source>
</evidence>
<dbReference type="InParanoid" id="A0A1X2H2T4"/>
<dbReference type="OMA" id="FFYETQG"/>
<dbReference type="AlphaFoldDB" id="A0A1X2H2T4"/>
<comment type="caution">
    <text evidence="5">The sequence shown here is derived from an EMBL/GenBank/DDBJ whole genome shotgun (WGS) entry which is preliminary data.</text>
</comment>
<evidence type="ECO:0000256" key="3">
    <source>
        <dbReference type="PROSITE-ProRule" id="PRU00221"/>
    </source>
</evidence>
<evidence type="ECO:0000256" key="1">
    <source>
        <dbReference type="ARBA" id="ARBA00022574"/>
    </source>
</evidence>
<feature type="repeat" description="WD" evidence="3">
    <location>
        <begin position="129"/>
        <end position="169"/>
    </location>
</feature>
<accession>A0A1X2H2T4</accession>
<keyword evidence="2" id="KW-0677">Repeat</keyword>
<dbReference type="InterPro" id="IPR040324">
    <property type="entry name" value="WDR44/Dgr2"/>
</dbReference>
<reference evidence="5 6" key="1">
    <citation type="submission" date="2016-07" db="EMBL/GenBank/DDBJ databases">
        <title>Pervasive Adenine N6-methylation of Active Genes in Fungi.</title>
        <authorList>
            <consortium name="DOE Joint Genome Institute"/>
            <person name="Mondo S.J."/>
            <person name="Dannebaum R.O."/>
            <person name="Kuo R.C."/>
            <person name="Labutti K."/>
            <person name="Haridas S."/>
            <person name="Kuo A."/>
            <person name="Salamov A."/>
            <person name="Ahrendt S.R."/>
            <person name="Lipzen A."/>
            <person name="Sullivan W."/>
            <person name="Andreopoulos W.B."/>
            <person name="Clum A."/>
            <person name="Lindquist E."/>
            <person name="Daum C."/>
            <person name="Ramamoorthy G.K."/>
            <person name="Gryganskyi A."/>
            <person name="Culley D."/>
            <person name="Magnuson J.K."/>
            <person name="James T.Y."/>
            <person name="O'Malley M.A."/>
            <person name="Stajich J.E."/>
            <person name="Spatafora J.W."/>
            <person name="Visel A."/>
            <person name="Grigoriev I.V."/>
        </authorList>
    </citation>
    <scope>NUCLEOTIDE SEQUENCE [LARGE SCALE GENOMIC DNA]</scope>
    <source>
        <strain evidence="5 6">NRRL 2496</strain>
    </source>
</reference>
<feature type="region of interest" description="Disordered" evidence="4">
    <location>
        <begin position="422"/>
        <end position="442"/>
    </location>
</feature>
<feature type="region of interest" description="Disordered" evidence="4">
    <location>
        <begin position="52"/>
        <end position="74"/>
    </location>
</feature>
<name>A0A1X2H2T4_SYNRA</name>
<feature type="region of interest" description="Disordered" evidence="4">
    <location>
        <begin position="520"/>
        <end position="556"/>
    </location>
</feature>
<dbReference type="FunCoup" id="A0A1X2H2T4">
    <property type="interactions" value="11"/>
</dbReference>
<evidence type="ECO:0000256" key="4">
    <source>
        <dbReference type="SAM" id="MobiDB-lite"/>
    </source>
</evidence>
<organism evidence="5 6">
    <name type="scientific">Syncephalastrum racemosum</name>
    <name type="common">Filamentous fungus</name>
    <dbReference type="NCBI Taxonomy" id="13706"/>
    <lineage>
        <taxon>Eukaryota</taxon>
        <taxon>Fungi</taxon>
        <taxon>Fungi incertae sedis</taxon>
        <taxon>Mucoromycota</taxon>
        <taxon>Mucoromycotina</taxon>
        <taxon>Mucoromycetes</taxon>
        <taxon>Mucorales</taxon>
        <taxon>Syncephalastraceae</taxon>
        <taxon>Syncephalastrum</taxon>
    </lineage>
</organism>
<dbReference type="PANTHER" id="PTHR14221:SF0">
    <property type="entry name" value="WD REPEAT-CONTAINING PROTEIN 44"/>
    <property type="match status" value="1"/>
</dbReference>
<keyword evidence="6" id="KW-1185">Reference proteome</keyword>
<dbReference type="PANTHER" id="PTHR14221">
    <property type="entry name" value="WD REPEAT DOMAIN 44"/>
    <property type="match status" value="1"/>
</dbReference>
<dbReference type="InterPro" id="IPR015943">
    <property type="entry name" value="WD40/YVTN_repeat-like_dom_sf"/>
</dbReference>
<keyword evidence="1 3" id="KW-0853">WD repeat</keyword>
<evidence type="ECO:0000313" key="6">
    <source>
        <dbReference type="Proteomes" id="UP000242180"/>
    </source>
</evidence>
<evidence type="ECO:0000313" key="5">
    <source>
        <dbReference type="EMBL" id="ORY92095.1"/>
    </source>
</evidence>
<feature type="region of interest" description="Disordered" evidence="4">
    <location>
        <begin position="1"/>
        <end position="26"/>
    </location>
</feature>
<dbReference type="STRING" id="13706.A0A1X2H2T4"/>
<sequence length="556" mass="61275">MAHSTVTTTTTTTRERSNTAPHDGIPVKIKSKTKSAQGFRQNMVLAQTITLHPRQQAVKESGRRPSRDALDSTESPGGAIWAMKFSKDGKYLAAAGQSGVLYVYKVLNGEDAREGETIHVVDETPIREYKAHTADILDIAWSKNNFIVSASMDKMVRLWHISRPECLCVFRHLDVVTSVCFHPKDDRFFLSGSLDGRLRLWSISDKKVAFWNDLPDNNMITAVGFTLDGKTACAGSQIGQCFFYETQGLKYNTQVAIGSSRRNKKGRKVTGIEAMPGMPPGEEKLLVTSNDSRIRLINMKDKSLIDDGEKIVCGSDDGNIYIWITDPITFSPFHQWLGTQVTLNHFGESGTSSNSSMHGNHHRGVPGWLKRNDGHDKQRSHSEHFEAHRHTATVGVFAPGKTRQLLAQSGRDTIYNHTPLVNVRSSGASSSSDRWADEDTSRLSMRRSFSLGSDLHEDADLSREKGTYPYGAILVSANDTGCIKVWRVDSGVYDGSVHPQQHSHPRPNTAHRKSGSLDLLLMPDKSTSSNESKGGSGSSPVRRGHLGNLFSATGGR</sequence>
<dbReference type="SUPFAM" id="SSF50978">
    <property type="entry name" value="WD40 repeat-like"/>
    <property type="match status" value="2"/>
</dbReference>